<evidence type="ECO:0000259" key="5">
    <source>
        <dbReference type="PROSITE" id="PS50045"/>
    </source>
</evidence>
<reference key="2">
    <citation type="submission" date="2011-04" db="EMBL/GenBank/DDBJ databases">
        <title>Complete sequence of chromosome of Haliscomenobacter hydrossis DSM 1100.</title>
        <authorList>
            <consortium name="US DOE Joint Genome Institute (JGI-PGF)"/>
            <person name="Lucas S."/>
            <person name="Han J."/>
            <person name="Lapidus A."/>
            <person name="Bruce D."/>
            <person name="Goodwin L."/>
            <person name="Pitluck S."/>
            <person name="Peters L."/>
            <person name="Kyrpides N."/>
            <person name="Mavromatis K."/>
            <person name="Ivanova N."/>
            <person name="Ovchinnikova G."/>
            <person name="Pagani I."/>
            <person name="Daligault H."/>
            <person name="Detter J.C."/>
            <person name="Han C."/>
            <person name="Land M."/>
            <person name="Hauser L."/>
            <person name="Markowitz V."/>
            <person name="Cheng J.-F."/>
            <person name="Hugenholtz P."/>
            <person name="Woyke T."/>
            <person name="Wu D."/>
            <person name="Verbarg S."/>
            <person name="Frueling A."/>
            <person name="Brambilla E."/>
            <person name="Klenk H.-P."/>
            <person name="Eisen J.A."/>
        </authorList>
    </citation>
    <scope>NUCLEOTIDE SEQUENCE</scope>
    <source>
        <strain>DSM 1100</strain>
    </source>
</reference>
<keyword evidence="4" id="KW-0804">Transcription</keyword>
<dbReference type="STRING" id="760192.Halhy_0146"/>
<dbReference type="EMBL" id="CP002691">
    <property type="protein sequence ID" value="AEE48059.1"/>
    <property type="molecule type" value="Genomic_DNA"/>
</dbReference>
<keyword evidence="2" id="KW-0067">ATP-binding</keyword>
<dbReference type="PROSITE" id="PS50045">
    <property type="entry name" value="SIGMA54_INTERACT_4"/>
    <property type="match status" value="1"/>
</dbReference>
<dbReference type="InterPro" id="IPR002197">
    <property type="entry name" value="HTH_Fis"/>
</dbReference>
<evidence type="ECO:0000256" key="4">
    <source>
        <dbReference type="ARBA" id="ARBA00023163"/>
    </source>
</evidence>
<dbReference type="PANTHER" id="PTHR32071">
    <property type="entry name" value="TRANSCRIPTIONAL REGULATORY PROTEIN"/>
    <property type="match status" value="1"/>
</dbReference>
<name>F4KTR5_HALH1</name>
<dbReference type="SUPFAM" id="SSF52540">
    <property type="entry name" value="P-loop containing nucleoside triphosphate hydrolases"/>
    <property type="match status" value="1"/>
</dbReference>
<dbReference type="InterPro" id="IPR002078">
    <property type="entry name" value="Sigma_54_int"/>
</dbReference>
<feature type="domain" description="Sigma-54 factor interaction" evidence="5">
    <location>
        <begin position="38"/>
        <end position="267"/>
    </location>
</feature>
<dbReference type="HOGENOM" id="CLU_000445_119_0_10"/>
<accession>F4KTR5</accession>
<dbReference type="PANTHER" id="PTHR32071:SF121">
    <property type="entry name" value="SIGMA L-DEPENDENT TRANSCRIPTIONAL REGULATOR YQIR-RELATED"/>
    <property type="match status" value="1"/>
</dbReference>
<evidence type="ECO:0000256" key="2">
    <source>
        <dbReference type="ARBA" id="ARBA00022840"/>
    </source>
</evidence>
<evidence type="ECO:0000256" key="1">
    <source>
        <dbReference type="ARBA" id="ARBA00022741"/>
    </source>
</evidence>
<protein>
    <submittedName>
        <fullName evidence="6">Sigma54 specific transcriptional regulator, Fis family</fullName>
    </submittedName>
</protein>
<dbReference type="SUPFAM" id="SSF46689">
    <property type="entry name" value="Homeodomain-like"/>
    <property type="match status" value="1"/>
</dbReference>
<dbReference type="InterPro" id="IPR027417">
    <property type="entry name" value="P-loop_NTPase"/>
</dbReference>
<reference evidence="6 7" key="1">
    <citation type="journal article" date="2011" name="Stand. Genomic Sci.">
        <title>Complete genome sequence of Haliscomenobacter hydrossis type strain (O).</title>
        <authorList>
            <consortium name="US DOE Joint Genome Institute (JGI-PGF)"/>
            <person name="Daligault H."/>
            <person name="Lapidus A."/>
            <person name="Zeytun A."/>
            <person name="Nolan M."/>
            <person name="Lucas S."/>
            <person name="Del Rio T.G."/>
            <person name="Tice H."/>
            <person name="Cheng J.F."/>
            <person name="Tapia R."/>
            <person name="Han C."/>
            <person name="Goodwin L."/>
            <person name="Pitluck S."/>
            <person name="Liolios K."/>
            <person name="Pagani I."/>
            <person name="Ivanova N."/>
            <person name="Huntemann M."/>
            <person name="Mavromatis K."/>
            <person name="Mikhailova N."/>
            <person name="Pati A."/>
            <person name="Chen A."/>
            <person name="Palaniappan K."/>
            <person name="Land M."/>
            <person name="Hauser L."/>
            <person name="Brambilla E.M."/>
            <person name="Rohde M."/>
            <person name="Verbarg S."/>
            <person name="Goker M."/>
            <person name="Bristow J."/>
            <person name="Eisen J.A."/>
            <person name="Markowitz V."/>
            <person name="Hugenholtz P."/>
            <person name="Kyrpides N.C."/>
            <person name="Klenk H.P."/>
            <person name="Woyke T."/>
        </authorList>
    </citation>
    <scope>NUCLEOTIDE SEQUENCE [LARGE SCALE GENOMIC DNA]</scope>
    <source>
        <strain evidence="7">ATCC 27775 / DSM 1100 / LMG 10767 / O</strain>
    </source>
</reference>
<dbReference type="Gene3D" id="3.40.50.300">
    <property type="entry name" value="P-loop containing nucleotide triphosphate hydrolases"/>
    <property type="match status" value="1"/>
</dbReference>
<keyword evidence="1" id="KW-0547">Nucleotide-binding</keyword>
<dbReference type="eggNOG" id="COG2204">
    <property type="taxonomic scope" value="Bacteria"/>
</dbReference>
<dbReference type="Pfam" id="PF25601">
    <property type="entry name" value="AAA_lid_14"/>
    <property type="match status" value="1"/>
</dbReference>
<keyword evidence="3" id="KW-0805">Transcription regulation</keyword>
<dbReference type="InterPro" id="IPR003593">
    <property type="entry name" value="AAA+_ATPase"/>
</dbReference>
<keyword evidence="7" id="KW-1185">Reference proteome</keyword>
<dbReference type="PRINTS" id="PR01590">
    <property type="entry name" value="HTHFIS"/>
</dbReference>
<dbReference type="FunFam" id="3.40.50.300:FF:000006">
    <property type="entry name" value="DNA-binding transcriptional regulator NtrC"/>
    <property type="match status" value="1"/>
</dbReference>
<dbReference type="GO" id="GO:0005524">
    <property type="term" value="F:ATP binding"/>
    <property type="evidence" value="ECO:0007669"/>
    <property type="project" value="UniProtKB-KW"/>
</dbReference>
<dbReference type="PROSITE" id="PS00675">
    <property type="entry name" value="SIGMA54_INTERACT_1"/>
    <property type="match status" value="1"/>
</dbReference>
<dbReference type="InterPro" id="IPR009057">
    <property type="entry name" value="Homeodomain-like_sf"/>
</dbReference>
<dbReference type="KEGG" id="hhy:Halhy_0146"/>
<dbReference type="Gene3D" id="1.10.10.60">
    <property type="entry name" value="Homeodomain-like"/>
    <property type="match status" value="1"/>
</dbReference>
<sequence>MGSKFEGSALRYLEPWNPRTFEPSHMDNLLSVKQRFGIIGHSPLLDRALSTAVRVANTDLTVLITGESGVGKEVFSKIIHALSARKHNQFIAINCGAIPEGTINSELFGHEKGSFTGATSERKGYFESYDGGTIFLDEIAEMPMDTQAYLLRILESGEFIRVGSNKTVRTDVRIIAATNVDLEDRIKKGKFREDLYFRLNTVSITVPALRDRADDVYLLFRKFASDFAERHRSATVQLDERAQMLIKTYTWPGNVRELKNVAERVSVLSEERVITAEALMEIEPRISTRNLPALVGNGTDAPGNMQERDILYKFLFEMKQDLNDLKSLVFELIKSNDLRVTDLRPFRSLEPPRSMMPSPESRFNYPSNKETVPLHNGLADEEDYAEDLNPQVIIPQVMPEHKTAASSAFGSVEILDDNYRIEDHEKNLIQKALRKYKGRRKEAAKELGISERTLYRKIKQYDL</sequence>
<dbReference type="InterPro" id="IPR025944">
    <property type="entry name" value="Sigma_54_int_dom_CS"/>
</dbReference>
<gene>
    <name evidence="6" type="ordered locus">Halhy_0146</name>
</gene>
<dbReference type="Proteomes" id="UP000008461">
    <property type="component" value="Chromosome"/>
</dbReference>
<evidence type="ECO:0000313" key="6">
    <source>
        <dbReference type="EMBL" id="AEE48059.1"/>
    </source>
</evidence>
<evidence type="ECO:0000256" key="3">
    <source>
        <dbReference type="ARBA" id="ARBA00023015"/>
    </source>
</evidence>
<dbReference type="InterPro" id="IPR025662">
    <property type="entry name" value="Sigma_54_int_dom_ATP-bd_1"/>
</dbReference>
<dbReference type="InterPro" id="IPR058031">
    <property type="entry name" value="AAA_lid_NorR"/>
</dbReference>
<evidence type="ECO:0000313" key="7">
    <source>
        <dbReference type="Proteomes" id="UP000008461"/>
    </source>
</evidence>
<organism evidence="6 7">
    <name type="scientific">Haliscomenobacter hydrossis (strain ATCC 27775 / DSM 1100 / LMG 10767 / O)</name>
    <dbReference type="NCBI Taxonomy" id="760192"/>
    <lineage>
        <taxon>Bacteria</taxon>
        <taxon>Pseudomonadati</taxon>
        <taxon>Bacteroidota</taxon>
        <taxon>Saprospiria</taxon>
        <taxon>Saprospirales</taxon>
        <taxon>Haliscomenobacteraceae</taxon>
        <taxon>Haliscomenobacter</taxon>
    </lineage>
</organism>
<dbReference type="AlphaFoldDB" id="F4KTR5"/>
<dbReference type="SMART" id="SM00382">
    <property type="entry name" value="AAA"/>
    <property type="match status" value="1"/>
</dbReference>
<dbReference type="Pfam" id="PF00158">
    <property type="entry name" value="Sigma54_activat"/>
    <property type="match status" value="1"/>
</dbReference>
<dbReference type="GO" id="GO:0006355">
    <property type="term" value="P:regulation of DNA-templated transcription"/>
    <property type="evidence" value="ECO:0007669"/>
    <property type="project" value="InterPro"/>
</dbReference>
<dbReference type="Gene3D" id="1.10.8.60">
    <property type="match status" value="1"/>
</dbReference>
<dbReference type="PROSITE" id="PS00688">
    <property type="entry name" value="SIGMA54_INTERACT_3"/>
    <property type="match status" value="1"/>
</dbReference>
<dbReference type="GO" id="GO:0043565">
    <property type="term" value="F:sequence-specific DNA binding"/>
    <property type="evidence" value="ECO:0007669"/>
    <property type="project" value="InterPro"/>
</dbReference>
<dbReference type="Pfam" id="PF02954">
    <property type="entry name" value="HTH_8"/>
    <property type="match status" value="1"/>
</dbReference>
<dbReference type="CDD" id="cd00009">
    <property type="entry name" value="AAA"/>
    <property type="match status" value="1"/>
</dbReference>
<proteinExistence type="predicted"/>